<protein>
    <recommendedName>
        <fullName evidence="2">Phosphodiester glycosidase domain-containing protein</fullName>
    </recommendedName>
</protein>
<feature type="domain" description="Phosphodiester glycosidase" evidence="2">
    <location>
        <begin position="172"/>
        <end position="352"/>
    </location>
</feature>
<accession>A0A1X7LKT1</accession>
<evidence type="ECO:0000256" key="1">
    <source>
        <dbReference type="SAM" id="Phobius"/>
    </source>
</evidence>
<evidence type="ECO:0000259" key="2">
    <source>
        <dbReference type="Pfam" id="PF09992"/>
    </source>
</evidence>
<proteinExistence type="predicted"/>
<gene>
    <name evidence="3" type="ORF">SAMN06295960_3746</name>
</gene>
<dbReference type="PANTHER" id="PTHR40446:SF2">
    <property type="entry name" value="N-ACETYLGLUCOSAMINE-1-PHOSPHODIESTER ALPHA-N-ACETYLGLUCOSAMINIDASE"/>
    <property type="match status" value="1"/>
</dbReference>
<organism evidence="3 4">
    <name type="scientific">Paenibacillus aquistagni</name>
    <dbReference type="NCBI Taxonomy" id="1852522"/>
    <lineage>
        <taxon>Bacteria</taxon>
        <taxon>Bacillati</taxon>
        <taxon>Bacillota</taxon>
        <taxon>Bacilli</taxon>
        <taxon>Bacillales</taxon>
        <taxon>Paenibacillaceae</taxon>
        <taxon>Paenibacillus</taxon>
    </lineage>
</organism>
<keyword evidence="1" id="KW-1133">Transmembrane helix</keyword>
<dbReference type="STRING" id="1852522.SAMN06295960_3746"/>
<keyword evidence="1" id="KW-0472">Membrane</keyword>
<evidence type="ECO:0000313" key="4">
    <source>
        <dbReference type="Proteomes" id="UP000193834"/>
    </source>
</evidence>
<dbReference type="AlphaFoldDB" id="A0A1X7LKT1"/>
<dbReference type="PANTHER" id="PTHR40446">
    <property type="entry name" value="N-ACETYLGLUCOSAMINE-1-PHOSPHODIESTER ALPHA-N-ACETYLGLUCOSAMINIDASE"/>
    <property type="match status" value="1"/>
</dbReference>
<sequence>MNIKQVNRTFMMIIAPFFGMLLWMLISTLTIQLSDSAIKLPDLQVWNDKNSQIMQGLDDAGSTVHFTVDTIEKSSKLYNQITDVTSSIVQTASAQAKRPETIYNRRITSKLGTPMDTVHSDKITAELYRIHQSTYSGYALKVKLKDPQAMKMTLGKDKAGGSETTMQAVKRYGAVAGVNAGGFADGSGKRYPLSTTMLNGSYVGGFEASYKDLTFVGLDKKGGLIGGKFHSQAQLDALSPSFGATFVPQLLSRGIKLTIPEKWSKSPLRAPRTVVGNYKDDQLLFMVIDGYNESGSSGATLAELQQKMINLGIQDAYNMDGGGSSSLIFKGKVINSPSDGQLRPLPTHFLFFK</sequence>
<feature type="transmembrane region" description="Helical" evidence="1">
    <location>
        <begin position="12"/>
        <end position="33"/>
    </location>
</feature>
<reference evidence="3 4" key="1">
    <citation type="submission" date="2017-04" db="EMBL/GenBank/DDBJ databases">
        <authorList>
            <person name="Afonso C.L."/>
            <person name="Miller P.J."/>
            <person name="Scott M.A."/>
            <person name="Spackman E."/>
            <person name="Goraichik I."/>
            <person name="Dimitrov K.M."/>
            <person name="Suarez D.L."/>
            <person name="Swayne D.E."/>
        </authorList>
    </citation>
    <scope>NUCLEOTIDE SEQUENCE [LARGE SCALE GENOMIC DNA]</scope>
    <source>
        <strain evidence="3 4">11</strain>
    </source>
</reference>
<keyword evidence="4" id="KW-1185">Reference proteome</keyword>
<name>A0A1X7LKT1_9BACL</name>
<dbReference type="EMBL" id="FXAZ01000005">
    <property type="protein sequence ID" value="SMG54496.1"/>
    <property type="molecule type" value="Genomic_DNA"/>
</dbReference>
<evidence type="ECO:0000313" key="3">
    <source>
        <dbReference type="EMBL" id="SMG54496.1"/>
    </source>
</evidence>
<dbReference type="Proteomes" id="UP000193834">
    <property type="component" value="Unassembled WGS sequence"/>
</dbReference>
<dbReference type="InterPro" id="IPR018711">
    <property type="entry name" value="NAGPA"/>
</dbReference>
<keyword evidence="1" id="KW-0812">Transmembrane</keyword>
<dbReference type="RefSeq" id="WP_425320354.1">
    <property type="nucleotide sequence ID" value="NZ_FXAZ01000005.1"/>
</dbReference>
<dbReference type="Pfam" id="PF09992">
    <property type="entry name" value="NAGPA"/>
    <property type="match status" value="1"/>
</dbReference>